<comment type="caution">
    <text evidence="1">The sequence shown here is derived from an EMBL/GenBank/DDBJ whole genome shotgun (WGS) entry which is preliminary data.</text>
</comment>
<keyword evidence="2" id="KW-1185">Reference proteome</keyword>
<protein>
    <submittedName>
        <fullName evidence="1">Uncharacterized protein</fullName>
    </submittedName>
</protein>
<dbReference type="AlphaFoldDB" id="A0A2U3BDM2"/>
<accession>A0A2U3BDM2</accession>
<name>A0A2U3BDM2_9VIBR</name>
<dbReference type="Proteomes" id="UP000245362">
    <property type="component" value="Unassembled WGS sequence"/>
</dbReference>
<sequence length="534" mass="58335">MLIDISLMKGETPRLKPHLLSNETATLAKDCQFERGILAPVNDNAVSFSAPISPLSLFKYGTNWFFWETKVHAINNPMDQDVYDRVYWTGEDKPRVTAQDVALDINGNGPAAWYDLGVPAPASSPVVADIDTSTGEDPEEGELDSYDDEDRVYIQTYVTRFGEEGAPGDPSESVVVEKPGSTVTITLAQPGVNTHNITHTRLYRSVTSTTGRKYIMVAELPISQATYVDSERDASGASLETYDYDVPDENMQGLCLMANGICAGFAGNGVMFSEAYLPYAWPSDYRDTTEHEIMAIAAIGNSLAVATKGYPYIFDGVTPSAITGTKLPAEQACVSAESLVVISGMAFYASPDGLIALSSDGATNTTDQLITRDQWQAFNPETIKATSVEGKYIAQYAGGAFIFDPVSRDFIVISDSWDCAYNDLETDTLYVVIGSDVYQWRNGSNPLTFEWQSKEFLMPRNSVLNSARVQSPEPELVSVEFFADGELVMTVALGDLTDEAFRLPSVRASKWQIKVTGTAEVERILVASSMQELS</sequence>
<gene>
    <name evidence="1" type="ORF">DI392_00705</name>
</gene>
<dbReference type="EMBL" id="QFWT01000001">
    <property type="protein sequence ID" value="PWI34834.1"/>
    <property type="molecule type" value="Genomic_DNA"/>
</dbReference>
<evidence type="ECO:0000313" key="2">
    <source>
        <dbReference type="Proteomes" id="UP000245362"/>
    </source>
</evidence>
<dbReference type="RefSeq" id="WP_109317988.1">
    <property type="nucleotide sequence ID" value="NZ_QFWT01000001.1"/>
</dbReference>
<reference evidence="1 2" key="1">
    <citation type="submission" date="2018-05" db="EMBL/GenBank/DDBJ databases">
        <title>Vibrio limimaris sp. nov., isolated from marine sediment.</title>
        <authorList>
            <person name="Li C.-M."/>
        </authorList>
    </citation>
    <scope>NUCLEOTIDE SEQUENCE [LARGE SCALE GENOMIC DNA]</scope>
    <source>
        <strain evidence="1 2">E4404</strain>
    </source>
</reference>
<organism evidence="1 2">
    <name type="scientific">Vibrio albus</name>
    <dbReference type="NCBI Taxonomy" id="2200953"/>
    <lineage>
        <taxon>Bacteria</taxon>
        <taxon>Pseudomonadati</taxon>
        <taxon>Pseudomonadota</taxon>
        <taxon>Gammaproteobacteria</taxon>
        <taxon>Vibrionales</taxon>
        <taxon>Vibrionaceae</taxon>
        <taxon>Vibrio</taxon>
    </lineage>
</organism>
<dbReference type="OrthoDB" id="8871616at2"/>
<proteinExistence type="predicted"/>
<evidence type="ECO:0000313" key="1">
    <source>
        <dbReference type="EMBL" id="PWI34834.1"/>
    </source>
</evidence>